<feature type="domain" description="Plastocyanin-like" evidence="7">
    <location>
        <begin position="266"/>
        <end position="401"/>
    </location>
</feature>
<feature type="signal peptide" evidence="6">
    <location>
        <begin position="1"/>
        <end position="26"/>
    </location>
</feature>
<protein>
    <submittedName>
        <fullName evidence="11">L-ascorbate oxidase-like</fullName>
    </submittedName>
</protein>
<dbReference type="InterPro" id="IPR045087">
    <property type="entry name" value="Cu-oxidase_fam"/>
</dbReference>
<dbReference type="Gene3D" id="2.60.40.420">
    <property type="entry name" value="Cupredoxins - blue copper proteins"/>
    <property type="match status" value="3"/>
</dbReference>
<dbReference type="InterPro" id="IPR002355">
    <property type="entry name" value="Cu_oxidase_Cu_BS"/>
</dbReference>
<dbReference type="AlphaFoldDB" id="A0A8B8BIC1"/>
<dbReference type="PANTHER" id="PTHR11709">
    <property type="entry name" value="MULTI-COPPER OXIDASE"/>
    <property type="match status" value="1"/>
</dbReference>
<organism evidence="10 11">
    <name type="scientific">Crassostrea virginica</name>
    <name type="common">Eastern oyster</name>
    <dbReference type="NCBI Taxonomy" id="6565"/>
    <lineage>
        <taxon>Eukaryota</taxon>
        <taxon>Metazoa</taxon>
        <taxon>Spiralia</taxon>
        <taxon>Lophotrochozoa</taxon>
        <taxon>Mollusca</taxon>
        <taxon>Bivalvia</taxon>
        <taxon>Autobranchia</taxon>
        <taxon>Pteriomorphia</taxon>
        <taxon>Ostreida</taxon>
        <taxon>Ostreoidea</taxon>
        <taxon>Ostreidae</taxon>
        <taxon>Crassostrea</taxon>
    </lineage>
</organism>
<dbReference type="GO" id="GO:0005886">
    <property type="term" value="C:plasma membrane"/>
    <property type="evidence" value="ECO:0007669"/>
    <property type="project" value="TreeGrafter"/>
</dbReference>
<dbReference type="CDD" id="cd13905">
    <property type="entry name" value="CuRO_3_tcLLC2_insect_like"/>
    <property type="match status" value="1"/>
</dbReference>
<dbReference type="GO" id="GO:0005507">
    <property type="term" value="F:copper ion binding"/>
    <property type="evidence" value="ECO:0007669"/>
    <property type="project" value="InterPro"/>
</dbReference>
<evidence type="ECO:0000256" key="4">
    <source>
        <dbReference type="ARBA" id="ARBA00023008"/>
    </source>
</evidence>
<dbReference type="GO" id="GO:0016491">
    <property type="term" value="F:oxidoreductase activity"/>
    <property type="evidence" value="ECO:0007669"/>
    <property type="project" value="UniProtKB-KW"/>
</dbReference>
<keyword evidence="5" id="KW-0472">Membrane</keyword>
<proteinExistence type="inferred from homology"/>
<feature type="domain" description="Plastocyanin-like" evidence="9">
    <location>
        <begin position="99"/>
        <end position="206"/>
    </location>
</feature>
<dbReference type="CDD" id="cd13884">
    <property type="entry name" value="CuRO_2_tcLCC_insect_like"/>
    <property type="match status" value="1"/>
</dbReference>
<evidence type="ECO:0000313" key="10">
    <source>
        <dbReference type="Proteomes" id="UP000694844"/>
    </source>
</evidence>
<dbReference type="InterPro" id="IPR033138">
    <property type="entry name" value="Cu_oxidase_CS"/>
</dbReference>
<dbReference type="InterPro" id="IPR011707">
    <property type="entry name" value="Cu-oxidase-like_N"/>
</dbReference>
<feature type="transmembrane region" description="Helical" evidence="5">
    <location>
        <begin position="729"/>
        <end position="752"/>
    </location>
</feature>
<comment type="similarity">
    <text evidence="1">Belongs to the multicopper oxidase family.</text>
</comment>
<evidence type="ECO:0000256" key="5">
    <source>
        <dbReference type="SAM" id="Phobius"/>
    </source>
</evidence>
<keyword evidence="2" id="KW-0479">Metal-binding</keyword>
<keyword evidence="5" id="KW-1133">Transmembrane helix</keyword>
<evidence type="ECO:0000259" key="7">
    <source>
        <dbReference type="Pfam" id="PF00394"/>
    </source>
</evidence>
<keyword evidence="3" id="KW-0560">Oxidoreductase</keyword>
<dbReference type="Proteomes" id="UP000694844">
    <property type="component" value="Chromosome 9"/>
</dbReference>
<dbReference type="PANTHER" id="PTHR11709:SF394">
    <property type="entry name" value="FI03373P-RELATED"/>
    <property type="match status" value="1"/>
</dbReference>
<accession>A0A8B8BIC1</accession>
<dbReference type="CDD" id="cd13858">
    <property type="entry name" value="CuRO_1_tcLCC2_insect_like"/>
    <property type="match status" value="1"/>
</dbReference>
<dbReference type="Pfam" id="PF00394">
    <property type="entry name" value="Cu-oxidase"/>
    <property type="match status" value="1"/>
</dbReference>
<dbReference type="Pfam" id="PF07732">
    <property type="entry name" value="Cu-oxidase_3"/>
    <property type="match status" value="1"/>
</dbReference>
<dbReference type="SUPFAM" id="SSF49503">
    <property type="entry name" value="Cupredoxins"/>
    <property type="match status" value="3"/>
</dbReference>
<dbReference type="KEGG" id="cvn:111110785"/>
<dbReference type="PROSITE" id="PS00080">
    <property type="entry name" value="MULTICOPPER_OXIDASE2"/>
    <property type="match status" value="1"/>
</dbReference>
<name>A0A8B8BIC1_CRAVI</name>
<evidence type="ECO:0000256" key="3">
    <source>
        <dbReference type="ARBA" id="ARBA00023002"/>
    </source>
</evidence>
<evidence type="ECO:0000259" key="9">
    <source>
        <dbReference type="Pfam" id="PF07732"/>
    </source>
</evidence>
<dbReference type="FunFam" id="2.60.40.420:FF:000045">
    <property type="entry name" value="Laccase 2"/>
    <property type="match status" value="1"/>
</dbReference>
<evidence type="ECO:0000256" key="2">
    <source>
        <dbReference type="ARBA" id="ARBA00022723"/>
    </source>
</evidence>
<dbReference type="InterPro" id="IPR011706">
    <property type="entry name" value="Cu-oxidase_C"/>
</dbReference>
<dbReference type="GeneID" id="111110785"/>
<evidence type="ECO:0000256" key="1">
    <source>
        <dbReference type="ARBA" id="ARBA00010609"/>
    </source>
</evidence>
<dbReference type="Pfam" id="PF07731">
    <property type="entry name" value="Cu-oxidase_2"/>
    <property type="match status" value="1"/>
</dbReference>
<feature type="domain" description="Plastocyanin-like" evidence="8">
    <location>
        <begin position="540"/>
        <end position="672"/>
    </location>
</feature>
<evidence type="ECO:0000259" key="8">
    <source>
        <dbReference type="Pfam" id="PF07731"/>
    </source>
</evidence>
<sequence length="780" mass="88421">MKVKHVFVDSCYFLIVLLEFLASVHGEFNHKVVPACGKNAEVCKFEFDIRYKFTMVHYSNGISTPVVIRNGTMVKRSVFNSREFAPLTPEELQEILTVDGTYKLIYSINGEFPGPAIVVYEGQTIEVLVRNHLSNEVFTIHWHGMHQRNTPWMDGASMISQCPIGPGQSFLYRYKVDPRGTHWYHSHQGSLRGDGLAGPLIVLPREERAHLPTVEEDFIVVIQEWSRNKSSIENSEIHYWNMHVYADDFTCTSCYEVTHTFDGTGMGMEPFHSALINGKGHHYPNGENNPLNPELPLETFRVKPNRHYRFRIINIAMYYSFRFSIDEHSLVIISTDGNDVEPESAQSVIVSSGERYDVLVKTKENPKKNYYIRGENMESKTKHEEPISPGVVKAVLQYENAQGKEPTTKAHNCTEDNKCKVINCPNRQYPEDANIECMSISELRSTQEVIGKHPVPTTTKGQSMREDFLNFHFTSADYAQTYPDPLLKASINGHVFTFPSCPLQSTYGPQADTCINECKPEECARGTQCRCSHILNYEDTPLGSAVQLVFLNIDSRRGATDHPIHMHGHSFHVLKIAFPDVNITTGLVTNFTQDIQCLDVECRYSLWANEDWANGNIPGLNLDNPPLKDTVVVPRGGYVVIRFYLQNPGFWYLHCHMDAHLVEGMALVIKEGHHNQHPKPPKGFPTCGDFTWSLDEFKDIGKNSKGLLGLTQISMDDDNKPEETHPREVMIVLALTALLGTSVFMICVFLTCKYIVKKPCLSSYTYSTFYNDKANSYGST</sequence>
<dbReference type="GO" id="GO:0006826">
    <property type="term" value="P:iron ion transport"/>
    <property type="evidence" value="ECO:0007669"/>
    <property type="project" value="TreeGrafter"/>
</dbReference>
<feature type="chain" id="PRO_5034215982" evidence="6">
    <location>
        <begin position="27"/>
        <end position="780"/>
    </location>
</feature>
<gene>
    <name evidence="11" type="primary">LOC111110785</name>
</gene>
<reference evidence="11" key="1">
    <citation type="submission" date="2025-08" db="UniProtKB">
        <authorList>
            <consortium name="RefSeq"/>
        </authorList>
    </citation>
    <scope>IDENTIFICATION</scope>
    <source>
        <tissue evidence="11">Whole sample</tissue>
    </source>
</reference>
<dbReference type="PROSITE" id="PS00079">
    <property type="entry name" value="MULTICOPPER_OXIDASE1"/>
    <property type="match status" value="1"/>
</dbReference>
<dbReference type="RefSeq" id="XP_022303107.1">
    <property type="nucleotide sequence ID" value="XM_022447399.1"/>
</dbReference>
<keyword evidence="5" id="KW-0812">Transmembrane</keyword>
<dbReference type="InterPro" id="IPR001117">
    <property type="entry name" value="Cu-oxidase_2nd"/>
</dbReference>
<evidence type="ECO:0000313" key="11">
    <source>
        <dbReference type="RefSeq" id="XP_022303107.1"/>
    </source>
</evidence>
<dbReference type="InterPro" id="IPR008972">
    <property type="entry name" value="Cupredoxin"/>
</dbReference>
<dbReference type="OrthoDB" id="6106698at2759"/>
<keyword evidence="6" id="KW-0732">Signal</keyword>
<evidence type="ECO:0000256" key="6">
    <source>
        <dbReference type="SAM" id="SignalP"/>
    </source>
</evidence>
<keyword evidence="4" id="KW-0186">Copper</keyword>
<keyword evidence="10" id="KW-1185">Reference proteome</keyword>